<dbReference type="InterPro" id="IPR036291">
    <property type="entry name" value="NAD(P)-bd_dom_sf"/>
</dbReference>
<dbReference type="Pfam" id="PF01370">
    <property type="entry name" value="Epimerase"/>
    <property type="match status" value="1"/>
</dbReference>
<feature type="domain" description="NAD-dependent epimerase/dehydratase" evidence="1">
    <location>
        <begin position="7"/>
        <end position="73"/>
    </location>
</feature>
<dbReference type="InterPro" id="IPR050177">
    <property type="entry name" value="Lipid_A_modif_metabolic_enz"/>
</dbReference>
<dbReference type="Proteomes" id="UP000242164">
    <property type="component" value="Unassembled WGS sequence"/>
</dbReference>
<gene>
    <name evidence="2" type="ORF">BCB44BAC_04429</name>
</gene>
<sequence length="293" mass="34010">MTDMVKILVLGGTRFFGKRLVEKLLQEKHEVTIATRGVTADEFGNRIKRLIVNREDEEMLQELLDGEFYDVVYDNLCYNPNTAKIICNVLQKKVGKYIMTSSMAVYEPALSLKEDDFDSYQYPIVYGDRKDFSYEEGKRLAEAVLFTYATFPVIAVRFPVVIGENDYTKRLQFYVDHIVKQTPFGVEDIEGRMSFIHEKEAGDFLAWLSTIETEGPINACSNDTISMREVIEYIEEHTGIRAYIETKRDPIAPYNEILNCTLDNTKAKELGFRFNWVKTNINDVLQYYIEQLR</sequence>
<dbReference type="InterPro" id="IPR001509">
    <property type="entry name" value="Epimerase_deHydtase"/>
</dbReference>
<proteinExistence type="predicted"/>
<evidence type="ECO:0000313" key="3">
    <source>
        <dbReference type="Proteomes" id="UP000242164"/>
    </source>
</evidence>
<dbReference type="AlphaFoldDB" id="A0AAX2CP64"/>
<dbReference type="SUPFAM" id="SSF51735">
    <property type="entry name" value="NAD(P)-binding Rossmann-fold domains"/>
    <property type="match status" value="1"/>
</dbReference>
<dbReference type="EMBL" id="FMIK01000063">
    <property type="protein sequence ID" value="SCM07372.1"/>
    <property type="molecule type" value="Genomic_DNA"/>
</dbReference>
<accession>A0AAX2CP64</accession>
<organism evidence="2 3">
    <name type="scientific">Bacillus cytotoxicus</name>
    <dbReference type="NCBI Taxonomy" id="580165"/>
    <lineage>
        <taxon>Bacteria</taxon>
        <taxon>Bacillati</taxon>
        <taxon>Bacillota</taxon>
        <taxon>Bacilli</taxon>
        <taxon>Bacillales</taxon>
        <taxon>Bacillaceae</taxon>
        <taxon>Bacillus</taxon>
        <taxon>Bacillus cereus group</taxon>
    </lineage>
</organism>
<evidence type="ECO:0000259" key="1">
    <source>
        <dbReference type="Pfam" id="PF01370"/>
    </source>
</evidence>
<name>A0AAX2CP64_9BACI</name>
<protein>
    <submittedName>
        <fullName evidence="2">NAD-dependent epimerase/dehydratase</fullName>
    </submittedName>
</protein>
<comment type="caution">
    <text evidence="2">The sequence shown here is derived from an EMBL/GenBank/DDBJ whole genome shotgun (WGS) entry which is preliminary data.</text>
</comment>
<dbReference type="PANTHER" id="PTHR43245:SF13">
    <property type="entry name" value="UDP-D-APIOSE_UDP-D-XYLOSE SYNTHASE 2"/>
    <property type="match status" value="1"/>
</dbReference>
<dbReference type="PANTHER" id="PTHR43245">
    <property type="entry name" value="BIFUNCTIONAL POLYMYXIN RESISTANCE PROTEIN ARNA"/>
    <property type="match status" value="1"/>
</dbReference>
<dbReference type="Gene3D" id="3.40.50.720">
    <property type="entry name" value="NAD(P)-binding Rossmann-like Domain"/>
    <property type="match status" value="1"/>
</dbReference>
<reference evidence="2 3" key="1">
    <citation type="submission" date="2016-08" db="EMBL/GenBank/DDBJ databases">
        <authorList>
            <person name="Loux V."/>
            <person name="Rue O."/>
        </authorList>
    </citation>
    <scope>NUCLEOTIDE SEQUENCE [LARGE SCALE GENOMIC DNA]</scope>
    <source>
        <strain evidence="2 3">AFSSA_08CEB44bac</strain>
    </source>
</reference>
<evidence type="ECO:0000313" key="2">
    <source>
        <dbReference type="EMBL" id="SCM07372.1"/>
    </source>
</evidence>